<name>A0A9D4HWV3_DREPO</name>
<evidence type="ECO:0000313" key="2">
    <source>
        <dbReference type="Proteomes" id="UP000828390"/>
    </source>
</evidence>
<keyword evidence="2" id="KW-1185">Reference proteome</keyword>
<evidence type="ECO:0000313" key="1">
    <source>
        <dbReference type="EMBL" id="KAH3735653.1"/>
    </source>
</evidence>
<dbReference type="EMBL" id="JAIWYP010000011">
    <property type="protein sequence ID" value="KAH3735653.1"/>
    <property type="molecule type" value="Genomic_DNA"/>
</dbReference>
<reference evidence="1" key="1">
    <citation type="journal article" date="2019" name="bioRxiv">
        <title>The Genome of the Zebra Mussel, Dreissena polymorpha: A Resource for Invasive Species Research.</title>
        <authorList>
            <person name="McCartney M.A."/>
            <person name="Auch B."/>
            <person name="Kono T."/>
            <person name="Mallez S."/>
            <person name="Zhang Y."/>
            <person name="Obille A."/>
            <person name="Becker A."/>
            <person name="Abrahante J.E."/>
            <person name="Garbe J."/>
            <person name="Badalamenti J.P."/>
            <person name="Herman A."/>
            <person name="Mangelson H."/>
            <person name="Liachko I."/>
            <person name="Sullivan S."/>
            <person name="Sone E.D."/>
            <person name="Koren S."/>
            <person name="Silverstein K.A.T."/>
            <person name="Beckman K.B."/>
            <person name="Gohl D.M."/>
        </authorList>
    </citation>
    <scope>NUCLEOTIDE SEQUENCE</scope>
    <source>
        <strain evidence="1">Duluth1</strain>
        <tissue evidence="1">Whole animal</tissue>
    </source>
</reference>
<reference evidence="1" key="2">
    <citation type="submission" date="2020-11" db="EMBL/GenBank/DDBJ databases">
        <authorList>
            <person name="McCartney M.A."/>
            <person name="Auch B."/>
            <person name="Kono T."/>
            <person name="Mallez S."/>
            <person name="Becker A."/>
            <person name="Gohl D.M."/>
            <person name="Silverstein K.A.T."/>
            <person name="Koren S."/>
            <person name="Bechman K.B."/>
            <person name="Herman A."/>
            <person name="Abrahante J.E."/>
            <person name="Garbe J."/>
        </authorList>
    </citation>
    <scope>NUCLEOTIDE SEQUENCE</scope>
    <source>
        <strain evidence="1">Duluth1</strain>
        <tissue evidence="1">Whole animal</tissue>
    </source>
</reference>
<sequence>MQSGYLTSRTWLGIQVQTVVHSCLLYLKKGLVVSRVKRCCTAYYGIRTKNFRIPRQREFAWTIVLPKYLIYLYSDRDLPPSPMRGSQYN</sequence>
<accession>A0A9D4HWV3</accession>
<proteinExistence type="predicted"/>
<dbReference type="Proteomes" id="UP000828390">
    <property type="component" value="Unassembled WGS sequence"/>
</dbReference>
<protein>
    <submittedName>
        <fullName evidence="1">Uncharacterized protein</fullName>
    </submittedName>
</protein>
<dbReference type="AlphaFoldDB" id="A0A9D4HWV3"/>
<comment type="caution">
    <text evidence="1">The sequence shown here is derived from an EMBL/GenBank/DDBJ whole genome shotgun (WGS) entry which is preliminary data.</text>
</comment>
<organism evidence="1 2">
    <name type="scientific">Dreissena polymorpha</name>
    <name type="common">Zebra mussel</name>
    <name type="synonym">Mytilus polymorpha</name>
    <dbReference type="NCBI Taxonomy" id="45954"/>
    <lineage>
        <taxon>Eukaryota</taxon>
        <taxon>Metazoa</taxon>
        <taxon>Spiralia</taxon>
        <taxon>Lophotrochozoa</taxon>
        <taxon>Mollusca</taxon>
        <taxon>Bivalvia</taxon>
        <taxon>Autobranchia</taxon>
        <taxon>Heteroconchia</taxon>
        <taxon>Euheterodonta</taxon>
        <taxon>Imparidentia</taxon>
        <taxon>Neoheterodontei</taxon>
        <taxon>Myida</taxon>
        <taxon>Dreissenoidea</taxon>
        <taxon>Dreissenidae</taxon>
        <taxon>Dreissena</taxon>
    </lineage>
</organism>
<gene>
    <name evidence="1" type="ORF">DPMN_042188</name>
</gene>